<dbReference type="Pfam" id="PF13420">
    <property type="entry name" value="Acetyltransf_4"/>
    <property type="match status" value="1"/>
</dbReference>
<evidence type="ECO:0000259" key="3">
    <source>
        <dbReference type="PROSITE" id="PS51186"/>
    </source>
</evidence>
<gene>
    <name evidence="4" type="ORF">C8N46_102142</name>
</gene>
<reference evidence="4 5" key="1">
    <citation type="submission" date="2018-04" db="EMBL/GenBank/DDBJ databases">
        <title>Genomic Encyclopedia of Archaeal and Bacterial Type Strains, Phase II (KMG-II): from individual species to whole genera.</title>
        <authorList>
            <person name="Goeker M."/>
        </authorList>
    </citation>
    <scope>NUCLEOTIDE SEQUENCE [LARGE SCALE GENOMIC DNA]</scope>
    <source>
        <strain evidence="4 5">DSM 25731</strain>
    </source>
</reference>
<evidence type="ECO:0000313" key="5">
    <source>
        <dbReference type="Proteomes" id="UP000244090"/>
    </source>
</evidence>
<dbReference type="Proteomes" id="UP000244090">
    <property type="component" value="Unassembled WGS sequence"/>
</dbReference>
<organism evidence="4 5">
    <name type="scientific">Kordia periserrulae</name>
    <dbReference type="NCBI Taxonomy" id="701523"/>
    <lineage>
        <taxon>Bacteria</taxon>
        <taxon>Pseudomonadati</taxon>
        <taxon>Bacteroidota</taxon>
        <taxon>Flavobacteriia</taxon>
        <taxon>Flavobacteriales</taxon>
        <taxon>Flavobacteriaceae</taxon>
        <taxon>Kordia</taxon>
    </lineage>
</organism>
<dbReference type="EMBL" id="QBKT01000002">
    <property type="protein sequence ID" value="PTX62742.1"/>
    <property type="molecule type" value="Genomic_DNA"/>
</dbReference>
<evidence type="ECO:0000256" key="2">
    <source>
        <dbReference type="ARBA" id="ARBA00023315"/>
    </source>
</evidence>
<dbReference type="InterPro" id="IPR016181">
    <property type="entry name" value="Acyl_CoA_acyltransferase"/>
</dbReference>
<name>A0A2T6C338_9FLAO</name>
<feature type="domain" description="N-acetyltransferase" evidence="3">
    <location>
        <begin position="5"/>
        <end position="166"/>
    </location>
</feature>
<dbReference type="PANTHER" id="PTHR43072">
    <property type="entry name" value="N-ACETYLTRANSFERASE"/>
    <property type="match status" value="1"/>
</dbReference>
<dbReference type="InterPro" id="IPR000182">
    <property type="entry name" value="GNAT_dom"/>
</dbReference>
<accession>A0A2T6C338</accession>
<sequence length="166" mass="19335">MQTNTNIREANTSDYQIIADIYNEYITLGTSNMEETPKTTEAVANWVANFNHREKLYVYTKDEKVIGWGIIKRYSDREGYRFACETAVYFTQTELGKGYGTQMKKFVIVQCKKLDYKHLVAKVFATNTASIAYNEKLGYTIVGRQHQIGFRNGQWVDMIIMQYVFE</sequence>
<dbReference type="RefSeq" id="WP_108113727.1">
    <property type="nucleotide sequence ID" value="NZ_QBKT01000002.1"/>
</dbReference>
<dbReference type="AlphaFoldDB" id="A0A2T6C338"/>
<evidence type="ECO:0000313" key="4">
    <source>
        <dbReference type="EMBL" id="PTX62742.1"/>
    </source>
</evidence>
<dbReference type="SUPFAM" id="SSF55729">
    <property type="entry name" value="Acyl-CoA N-acyltransferases (Nat)"/>
    <property type="match status" value="1"/>
</dbReference>
<protein>
    <submittedName>
        <fullName evidence="4">Phosphinothricin acetyltransferase</fullName>
    </submittedName>
</protein>
<keyword evidence="2" id="KW-0012">Acyltransferase</keyword>
<evidence type="ECO:0000256" key="1">
    <source>
        <dbReference type="ARBA" id="ARBA00022679"/>
    </source>
</evidence>
<dbReference type="OrthoDB" id="9799096at2"/>
<dbReference type="GO" id="GO:0016747">
    <property type="term" value="F:acyltransferase activity, transferring groups other than amino-acyl groups"/>
    <property type="evidence" value="ECO:0007669"/>
    <property type="project" value="InterPro"/>
</dbReference>
<proteinExistence type="predicted"/>
<keyword evidence="1 4" id="KW-0808">Transferase</keyword>
<dbReference type="PANTHER" id="PTHR43072:SF23">
    <property type="entry name" value="UPF0039 PROTEIN C11D3.02C"/>
    <property type="match status" value="1"/>
</dbReference>
<keyword evidence="5" id="KW-1185">Reference proteome</keyword>
<dbReference type="Gene3D" id="3.40.630.30">
    <property type="match status" value="1"/>
</dbReference>
<dbReference type="PROSITE" id="PS51186">
    <property type="entry name" value="GNAT"/>
    <property type="match status" value="1"/>
</dbReference>
<comment type="caution">
    <text evidence="4">The sequence shown here is derived from an EMBL/GenBank/DDBJ whole genome shotgun (WGS) entry which is preliminary data.</text>
</comment>